<dbReference type="InterPro" id="IPR004089">
    <property type="entry name" value="MCPsignal_dom"/>
</dbReference>
<evidence type="ECO:0000259" key="8">
    <source>
        <dbReference type="PROSITE" id="PS50885"/>
    </source>
</evidence>
<keyword evidence="10" id="KW-1185">Reference proteome</keyword>
<dbReference type="SUPFAM" id="SSF55785">
    <property type="entry name" value="PYP-like sensor domain (PAS domain)"/>
    <property type="match status" value="1"/>
</dbReference>
<dbReference type="AlphaFoldDB" id="A0A318KIC3"/>
<feature type="transmembrane region" description="Helical" evidence="5">
    <location>
        <begin position="207"/>
        <end position="227"/>
    </location>
</feature>
<dbReference type="SMART" id="SM00086">
    <property type="entry name" value="PAC"/>
    <property type="match status" value="1"/>
</dbReference>
<evidence type="ECO:0000256" key="2">
    <source>
        <dbReference type="ARBA" id="ARBA00023224"/>
    </source>
</evidence>
<dbReference type="CDD" id="cd00130">
    <property type="entry name" value="PAS"/>
    <property type="match status" value="1"/>
</dbReference>
<evidence type="ECO:0000259" key="6">
    <source>
        <dbReference type="PROSITE" id="PS50111"/>
    </source>
</evidence>
<dbReference type="Gene3D" id="3.30.450.20">
    <property type="entry name" value="PAS domain"/>
    <property type="match status" value="1"/>
</dbReference>
<dbReference type="PROSITE" id="PS50885">
    <property type="entry name" value="HAMP"/>
    <property type="match status" value="1"/>
</dbReference>
<sequence length="560" mass="60938">MPQIECDKITLPFHHRDDPSYDRQHAGKLGQKTMKINLPITQHEKPFTQGTIVTKTDLKGVITYANDAFVEMSGFDRDELIGSSQNIVRHPDMPPGAFADMWRTLKNGDTWKGIVKNRCKNGDHYWVNAFIVPVKHDGQTVGYMSVRSPASRQEIAQAEAFYQKLGKDGVIPAKQRRGISVFAVRMLSMGALNILIVLAALLDSPWIKVGCVIIGLIIMAAMSARAWRARGRQKHIIQTLDLIAEGKLTSHLSTDRLDEVGRIEAGLATMQVHIKVMIDDLSAAASLMHANSKGLHQLMTQLMERFAQQSHEVAGVSGAVEEMSVSVSQVAEHASGAASAASQATGVAQTGAQHMAQSREETQVAAQSVSHAQATIQDLYESVVKISTVTDTIREIADQTNLLALNAAIEAARAGESGRGFAVVADEVRRLAERTGHSTAEINQIVANIRVVTDSAVDNMRKVSDSSEQSERHLADTANSLNDILQASQSVEQMMRSIADTNVQQSATAHELAERTVGISTRIESSTQEIGQAGRLIAELAGKAEDLQAMIRRFDTGDKR</sequence>
<dbReference type="PANTHER" id="PTHR32089:SF74">
    <property type="entry name" value="METHYL-ACCEPTING CHEMOTAXIS PROTEIN AER"/>
    <property type="match status" value="1"/>
</dbReference>
<keyword evidence="5" id="KW-0812">Transmembrane</keyword>
<reference evidence="9 10" key="1">
    <citation type="submission" date="2018-05" db="EMBL/GenBank/DDBJ databases">
        <title>Genomic Encyclopedia of Type Strains, Phase IV (KMG-IV): sequencing the most valuable type-strain genomes for metagenomic binning, comparative biology and taxonomic classification.</title>
        <authorList>
            <person name="Goeker M."/>
        </authorList>
    </citation>
    <scope>NUCLEOTIDE SEQUENCE [LARGE SCALE GENOMIC DNA]</scope>
    <source>
        <strain evidence="9 10">DSM 29661</strain>
    </source>
</reference>
<keyword evidence="5" id="KW-1133">Transmembrane helix</keyword>
<feature type="domain" description="PAS" evidence="7">
    <location>
        <begin position="57"/>
        <end position="92"/>
    </location>
</feature>
<evidence type="ECO:0000313" key="9">
    <source>
        <dbReference type="EMBL" id="PXX77200.1"/>
    </source>
</evidence>
<evidence type="ECO:0000256" key="3">
    <source>
        <dbReference type="ARBA" id="ARBA00029447"/>
    </source>
</evidence>
<dbReference type="PANTHER" id="PTHR32089">
    <property type="entry name" value="METHYL-ACCEPTING CHEMOTAXIS PROTEIN MCPB"/>
    <property type="match status" value="1"/>
</dbReference>
<comment type="similarity">
    <text evidence="3">Belongs to the methyl-accepting chemotaxis (MCP) protein family.</text>
</comment>
<keyword evidence="2 4" id="KW-0807">Transducer</keyword>
<comment type="caution">
    <text evidence="9">The sequence shown here is derived from an EMBL/GenBank/DDBJ whole genome shotgun (WGS) entry which is preliminary data.</text>
</comment>
<evidence type="ECO:0000256" key="5">
    <source>
        <dbReference type="SAM" id="Phobius"/>
    </source>
</evidence>
<dbReference type="SUPFAM" id="SSF58104">
    <property type="entry name" value="Methyl-accepting chemotaxis protein (MCP) signaling domain"/>
    <property type="match status" value="1"/>
</dbReference>
<feature type="domain" description="HAMP" evidence="8">
    <location>
        <begin position="234"/>
        <end position="279"/>
    </location>
</feature>
<gene>
    <name evidence="9" type="ORF">DFR34_1189</name>
</gene>
<dbReference type="InterPro" id="IPR035965">
    <property type="entry name" value="PAS-like_dom_sf"/>
</dbReference>
<dbReference type="InterPro" id="IPR013655">
    <property type="entry name" value="PAS_fold_3"/>
</dbReference>
<dbReference type="Gene3D" id="1.10.287.950">
    <property type="entry name" value="Methyl-accepting chemotaxis protein"/>
    <property type="match status" value="1"/>
</dbReference>
<evidence type="ECO:0000313" key="10">
    <source>
        <dbReference type="Proteomes" id="UP000247555"/>
    </source>
</evidence>
<dbReference type="InterPro" id="IPR001610">
    <property type="entry name" value="PAC"/>
</dbReference>
<protein>
    <submittedName>
        <fullName evidence="9">Methyl-accepting chemotaxis sensory transducer with Pas/Pac sensor</fullName>
    </submittedName>
</protein>
<dbReference type="GO" id="GO:0016020">
    <property type="term" value="C:membrane"/>
    <property type="evidence" value="ECO:0007669"/>
    <property type="project" value="UniProtKB-SubCell"/>
</dbReference>
<dbReference type="InterPro" id="IPR003660">
    <property type="entry name" value="HAMP_dom"/>
</dbReference>
<dbReference type="InterPro" id="IPR000014">
    <property type="entry name" value="PAS"/>
</dbReference>
<accession>A0A318KIC3</accession>
<dbReference type="PROSITE" id="PS50112">
    <property type="entry name" value="PAS"/>
    <property type="match status" value="1"/>
</dbReference>
<dbReference type="EMBL" id="QJKI01000018">
    <property type="protein sequence ID" value="PXX77200.1"/>
    <property type="molecule type" value="Genomic_DNA"/>
</dbReference>
<dbReference type="FunFam" id="1.10.287.950:FF:000001">
    <property type="entry name" value="Methyl-accepting chemotaxis sensory transducer"/>
    <property type="match status" value="1"/>
</dbReference>
<organism evidence="9 10">
    <name type="scientific">Rivihabitans pingtungensis</name>
    <dbReference type="NCBI Taxonomy" id="1054498"/>
    <lineage>
        <taxon>Bacteria</taxon>
        <taxon>Pseudomonadati</taxon>
        <taxon>Pseudomonadota</taxon>
        <taxon>Betaproteobacteria</taxon>
        <taxon>Neisseriales</taxon>
        <taxon>Aquaspirillaceae</taxon>
        <taxon>Rivihabitans</taxon>
    </lineage>
</organism>
<proteinExistence type="inferred from homology"/>
<name>A0A318KIC3_9NEIS</name>
<dbReference type="CDD" id="cd11386">
    <property type="entry name" value="MCP_signal"/>
    <property type="match status" value="1"/>
</dbReference>
<dbReference type="Proteomes" id="UP000247555">
    <property type="component" value="Unassembled WGS sequence"/>
</dbReference>
<comment type="subcellular location">
    <subcellularLocation>
        <location evidence="1">Membrane</location>
    </subcellularLocation>
</comment>
<feature type="transmembrane region" description="Helical" evidence="5">
    <location>
        <begin position="182"/>
        <end position="201"/>
    </location>
</feature>
<evidence type="ECO:0000259" key="7">
    <source>
        <dbReference type="PROSITE" id="PS50112"/>
    </source>
</evidence>
<dbReference type="Pfam" id="PF08447">
    <property type="entry name" value="PAS_3"/>
    <property type="match status" value="1"/>
</dbReference>
<evidence type="ECO:0000256" key="1">
    <source>
        <dbReference type="ARBA" id="ARBA00004370"/>
    </source>
</evidence>
<evidence type="ECO:0000256" key="4">
    <source>
        <dbReference type="PROSITE-ProRule" id="PRU00284"/>
    </source>
</evidence>
<feature type="domain" description="Methyl-accepting transducer" evidence="6">
    <location>
        <begin position="284"/>
        <end position="520"/>
    </location>
</feature>
<dbReference type="GO" id="GO:0007165">
    <property type="term" value="P:signal transduction"/>
    <property type="evidence" value="ECO:0007669"/>
    <property type="project" value="UniProtKB-KW"/>
</dbReference>
<dbReference type="GO" id="GO:0006935">
    <property type="term" value="P:chemotaxis"/>
    <property type="evidence" value="ECO:0007669"/>
    <property type="project" value="UniProtKB-ARBA"/>
</dbReference>
<dbReference type="Pfam" id="PF00015">
    <property type="entry name" value="MCPsignal"/>
    <property type="match status" value="1"/>
</dbReference>
<dbReference type="NCBIfam" id="TIGR00229">
    <property type="entry name" value="sensory_box"/>
    <property type="match status" value="1"/>
</dbReference>
<keyword evidence="5" id="KW-0472">Membrane</keyword>
<dbReference type="PROSITE" id="PS50111">
    <property type="entry name" value="CHEMOTAXIS_TRANSDUC_2"/>
    <property type="match status" value="1"/>
</dbReference>
<dbReference type="SMART" id="SM00283">
    <property type="entry name" value="MA"/>
    <property type="match status" value="1"/>
</dbReference>